<proteinExistence type="predicted"/>
<gene>
    <name evidence="2" type="ORF">YSA_04985</name>
</gene>
<evidence type="ECO:0000256" key="1">
    <source>
        <dbReference type="SAM" id="MobiDB-lite"/>
    </source>
</evidence>
<reference evidence="2 3" key="1">
    <citation type="journal article" date="2012" name="J. Bacteriol.">
        <title>Complete Genome Sequence of the Naphthalene-Degrading Pseudomonas putida Strain ND6.</title>
        <authorList>
            <person name="Li S."/>
            <person name="Zhao H."/>
            <person name="Li Y."/>
            <person name="Niu S."/>
            <person name="Cai B."/>
        </authorList>
    </citation>
    <scope>NUCLEOTIDE SEQUENCE [LARGE SCALE GENOMIC DNA]</scope>
    <source>
        <strain evidence="2 3">ND6</strain>
    </source>
</reference>
<name>I3UVE4_PSEPU</name>
<evidence type="ECO:0000313" key="2">
    <source>
        <dbReference type="EMBL" id="AFK69465.1"/>
    </source>
</evidence>
<sequence length="46" mass="5212">MGQERRRRRSPEQKLPMVREGLEPGQCVSLGATQSMLISYSYSQAV</sequence>
<dbReference type="Proteomes" id="UP000005268">
    <property type="component" value="Chromosome"/>
</dbReference>
<protein>
    <submittedName>
        <fullName evidence="2">Uncharacterized protein</fullName>
    </submittedName>
</protein>
<dbReference type="AlphaFoldDB" id="I3UVE4"/>
<feature type="region of interest" description="Disordered" evidence="1">
    <location>
        <begin position="1"/>
        <end position="20"/>
    </location>
</feature>
<organism evidence="2 3">
    <name type="scientific">Pseudomonas putida ND6</name>
    <dbReference type="NCBI Taxonomy" id="231023"/>
    <lineage>
        <taxon>Bacteria</taxon>
        <taxon>Pseudomonadati</taxon>
        <taxon>Pseudomonadota</taxon>
        <taxon>Gammaproteobacteria</taxon>
        <taxon>Pseudomonadales</taxon>
        <taxon>Pseudomonadaceae</taxon>
        <taxon>Pseudomonas</taxon>
    </lineage>
</organism>
<evidence type="ECO:0000313" key="3">
    <source>
        <dbReference type="Proteomes" id="UP000005268"/>
    </source>
</evidence>
<accession>I3UVE4</accession>
<dbReference type="HOGENOM" id="CLU_3187971_0_0_6"/>
<dbReference type="KEGG" id="ppi:YSA_04985"/>
<dbReference type="EMBL" id="CP003588">
    <property type="protein sequence ID" value="AFK69465.1"/>
    <property type="molecule type" value="Genomic_DNA"/>
</dbReference>